<comment type="caution">
    <text evidence="3">The sequence shown here is derived from an EMBL/GenBank/DDBJ whole genome shotgun (WGS) entry which is preliminary data.</text>
</comment>
<feature type="compositionally biased region" description="Basic residues" evidence="1">
    <location>
        <begin position="21"/>
        <end position="34"/>
    </location>
</feature>
<proteinExistence type="predicted"/>
<dbReference type="PANTHER" id="PTHR28093:SF1">
    <property type="entry name" value="MORPHOGENESIS-RELATED PROTEIN MSB1"/>
    <property type="match status" value="1"/>
</dbReference>
<dbReference type="Gene3D" id="1.10.555.10">
    <property type="entry name" value="Rho GTPase activation protein"/>
    <property type="match status" value="1"/>
</dbReference>
<feature type="compositionally biased region" description="Low complexity" evidence="1">
    <location>
        <begin position="84"/>
        <end position="98"/>
    </location>
</feature>
<feature type="domain" description="Meiotically up-regulated protein Msb1/Mug8" evidence="2">
    <location>
        <begin position="338"/>
        <end position="461"/>
    </location>
</feature>
<dbReference type="PANTHER" id="PTHR28093">
    <property type="entry name" value="MORPHOGENESIS-RELATED PROTEIN MSB1"/>
    <property type="match status" value="1"/>
</dbReference>
<feature type="region of interest" description="Disordered" evidence="1">
    <location>
        <begin position="912"/>
        <end position="933"/>
    </location>
</feature>
<dbReference type="EMBL" id="JAPDMQ010000273">
    <property type="protein sequence ID" value="KAK0528456.1"/>
    <property type="molecule type" value="Genomic_DNA"/>
</dbReference>
<feature type="compositionally biased region" description="Low complexity" evidence="1">
    <location>
        <begin position="887"/>
        <end position="897"/>
    </location>
</feature>
<protein>
    <recommendedName>
        <fullName evidence="2">Meiotically up-regulated protein Msb1/Mug8 domain-containing protein</fullName>
    </recommendedName>
</protein>
<accession>A0AAN6GBV9</accession>
<feature type="compositionally biased region" description="Gly residues" evidence="1">
    <location>
        <begin position="915"/>
        <end position="933"/>
    </location>
</feature>
<feature type="compositionally biased region" description="Polar residues" evidence="1">
    <location>
        <begin position="707"/>
        <end position="745"/>
    </location>
</feature>
<feature type="region of interest" description="Disordered" evidence="1">
    <location>
        <begin position="707"/>
        <end position="825"/>
    </location>
</feature>
<dbReference type="InterPro" id="IPR008936">
    <property type="entry name" value="Rho_GTPase_activation_prot"/>
</dbReference>
<dbReference type="Pfam" id="PF08101">
    <property type="entry name" value="Msb1-Mug8_dom"/>
    <property type="match status" value="1"/>
</dbReference>
<evidence type="ECO:0000313" key="3">
    <source>
        <dbReference type="EMBL" id="KAK0528456.1"/>
    </source>
</evidence>
<feature type="compositionally biased region" description="Polar residues" evidence="1">
    <location>
        <begin position="849"/>
        <end position="859"/>
    </location>
</feature>
<feature type="compositionally biased region" description="Low complexity" evidence="1">
    <location>
        <begin position="814"/>
        <end position="825"/>
    </location>
</feature>
<dbReference type="Proteomes" id="UP001176521">
    <property type="component" value="Unassembled WGS sequence"/>
</dbReference>
<evidence type="ECO:0000256" key="1">
    <source>
        <dbReference type="SAM" id="MobiDB-lite"/>
    </source>
</evidence>
<sequence>MAASPGAASGMASAADDRHSSLRKSLRKSISRATRRTEEPPPPVPDLPPTLTLPLDIDPTSPIANGHDSLLSPVQAPPTRRSKSSSSSNTSISNGRAPGLAAPTAAAAGAGAAGGSAGNGASPAAALALSASASFAETDRKYAARQAVDAITNVRLNTHHASQLLSLCAAEIKARGLATPGLFRPMRLAESHSELDALIRLFLLSIDSERFAPLFDRNGGATAAQGYAASASASVVAAVAPVGSGVTIGMAAGSCLNSSTDPSALGPTSAPSLMPGKQSDLLHLFDEKLDANSTRASLKERLQFASVLDIVALFKWGIRHLKVSPAEFGVSGSGTDAYSWYENFKHAESKANYPLNSYSKFLVPRLQPQMATLLATVFELMSSVSAHHLSNFMPACTIVRVLGFWLLGRIGSDHPPPNYAGIASSWARAATITEHLFLAYIRDQIAHSLYELPLRLTELVEGYPNLSEFSDVDAGMREEFLTDAERVERNTPQLPPPLRSRRVSAIKATLRSENIVVSLKRPRTPSDILSAALGAETCDADEDELVSWDIIQRAAARAVGGRDRETSAAGGLGIGAVYRMSMSQSRVNVASTPANGGAAGSGAAGFENGADAAAADAAEIHQRKRETDARREAAVLDEEHARVFNLVAGAIAVRRAVIEAIDPREAAAAAAAAGGSGAAGSQQQQRSMTSPVYGSVYNRYGGRNGTTAAFSRSTSEFGTYSPSSPGRASMSYASMSSPRQASTAELNRRPATASADTRHELRKSTSFSGKATMHTRESSLTPLPEDGDSQSALSGKSAGVGAGSGSGDKTPSRANGAAKSATTTSASSASAFASDWASFASSGFGASSTDSEFVLTSPTPLLDKGEATDEPEETLLPADARPRARRTSSSYNSMRRSSRRALLNAAAINGELGTPNGGSSGGGGGDGSVYGSGGGAPGSAGGFAASVPGPVHKLLALETIEIDETLSTTWQDQLLDFSLCAHFPPLVLAQLNDTLISTVHSALPDDALALSWILIDETVIPPRPPLPASDRSETASVSDKRSLFAPSIRSLTASIRRLRSVGNFLTKRTRTEKSSADAMLESGM</sequence>
<dbReference type="InterPro" id="IPR012965">
    <property type="entry name" value="Msb1/Mug8_dom"/>
</dbReference>
<evidence type="ECO:0000313" key="4">
    <source>
        <dbReference type="Proteomes" id="UP001176521"/>
    </source>
</evidence>
<gene>
    <name evidence="3" type="ORF">OC842_004549</name>
</gene>
<feature type="region of interest" description="Disordered" evidence="1">
    <location>
        <begin position="1"/>
        <end position="98"/>
    </location>
</feature>
<keyword evidence="4" id="KW-1185">Reference proteome</keyword>
<evidence type="ECO:0000259" key="2">
    <source>
        <dbReference type="Pfam" id="PF08101"/>
    </source>
</evidence>
<dbReference type="InterPro" id="IPR037508">
    <property type="entry name" value="Msb1/Mug8"/>
</dbReference>
<feature type="compositionally biased region" description="Low complexity" evidence="1">
    <location>
        <begin position="1"/>
        <end position="14"/>
    </location>
</feature>
<dbReference type="AlphaFoldDB" id="A0AAN6GBV9"/>
<feature type="region of interest" description="Disordered" evidence="1">
    <location>
        <begin position="845"/>
        <end position="897"/>
    </location>
</feature>
<organism evidence="3 4">
    <name type="scientific">Tilletia horrida</name>
    <dbReference type="NCBI Taxonomy" id="155126"/>
    <lineage>
        <taxon>Eukaryota</taxon>
        <taxon>Fungi</taxon>
        <taxon>Dikarya</taxon>
        <taxon>Basidiomycota</taxon>
        <taxon>Ustilaginomycotina</taxon>
        <taxon>Exobasidiomycetes</taxon>
        <taxon>Tilletiales</taxon>
        <taxon>Tilletiaceae</taxon>
        <taxon>Tilletia</taxon>
    </lineage>
</organism>
<name>A0AAN6GBV9_9BASI</name>
<reference evidence="3" key="1">
    <citation type="journal article" date="2023" name="PhytoFront">
        <title>Draft Genome Resources of Seven Strains of Tilletia horrida, Causal Agent of Kernel Smut of Rice.</title>
        <authorList>
            <person name="Khanal S."/>
            <person name="Antony Babu S."/>
            <person name="Zhou X.G."/>
        </authorList>
    </citation>
    <scope>NUCLEOTIDE SEQUENCE</scope>
    <source>
        <strain evidence="3">TX3</strain>
    </source>
</reference>
<feature type="compositionally biased region" description="Low complexity" evidence="1">
    <location>
        <begin position="49"/>
        <end position="62"/>
    </location>
</feature>